<dbReference type="InterPro" id="IPR000150">
    <property type="entry name" value="Cof"/>
</dbReference>
<dbReference type="PATRIC" id="fig|189381.12.peg.2846"/>
<comment type="caution">
    <text evidence="1">The sequence shown here is derived from an EMBL/GenBank/DDBJ whole genome shotgun (WGS) entry which is preliminary data.</text>
</comment>
<dbReference type="PROSITE" id="PS01229">
    <property type="entry name" value="COF_2"/>
    <property type="match status" value="1"/>
</dbReference>
<dbReference type="Proteomes" id="UP000037405">
    <property type="component" value="Unassembled WGS sequence"/>
</dbReference>
<accession>A0A0M0G679</accession>
<dbReference type="OrthoDB" id="9810101at2"/>
<dbReference type="InterPro" id="IPR006379">
    <property type="entry name" value="HAD-SF_hydro_IIB"/>
</dbReference>
<dbReference type="GO" id="GO:0000287">
    <property type="term" value="F:magnesium ion binding"/>
    <property type="evidence" value="ECO:0007669"/>
    <property type="project" value="TreeGrafter"/>
</dbReference>
<dbReference type="PANTHER" id="PTHR10000">
    <property type="entry name" value="PHOSPHOSERINE PHOSPHATASE"/>
    <property type="match status" value="1"/>
</dbReference>
<dbReference type="Gene3D" id="3.40.50.1000">
    <property type="entry name" value="HAD superfamily/HAD-like"/>
    <property type="match status" value="1"/>
</dbReference>
<keyword evidence="2" id="KW-1185">Reference proteome</keyword>
<evidence type="ECO:0000313" key="1">
    <source>
        <dbReference type="EMBL" id="KON85390.1"/>
    </source>
</evidence>
<dbReference type="SFLD" id="SFLDG01140">
    <property type="entry name" value="C2.B:_Phosphomannomutase_and_P"/>
    <property type="match status" value="1"/>
</dbReference>
<proteinExistence type="predicted"/>
<dbReference type="GO" id="GO:0005829">
    <property type="term" value="C:cytosol"/>
    <property type="evidence" value="ECO:0007669"/>
    <property type="project" value="TreeGrafter"/>
</dbReference>
<reference evidence="2" key="1">
    <citation type="submission" date="2015-07" db="EMBL/GenBank/DDBJ databases">
        <title>Fjat-14235 jcm11544.</title>
        <authorList>
            <person name="Liu B."/>
            <person name="Wang J."/>
            <person name="Zhu Y."/>
            <person name="Liu G."/>
            <person name="Chen Q."/>
            <person name="Chen Z."/>
            <person name="Lan J."/>
            <person name="Che J."/>
            <person name="Ge C."/>
            <person name="Shi H."/>
            <person name="Pan Z."/>
            <person name="Liu X."/>
        </authorList>
    </citation>
    <scope>NUCLEOTIDE SEQUENCE [LARGE SCALE GENOMIC DNA]</scope>
    <source>
        <strain evidence="2">JCM 11544</strain>
    </source>
</reference>
<dbReference type="AlphaFoldDB" id="A0A0M0G679"/>
<dbReference type="NCBIfam" id="TIGR01484">
    <property type="entry name" value="HAD-SF-IIB"/>
    <property type="match status" value="1"/>
</dbReference>
<dbReference type="Gene3D" id="3.30.1240.10">
    <property type="match status" value="1"/>
</dbReference>
<dbReference type="NCBIfam" id="TIGR00099">
    <property type="entry name" value="Cof-subfamily"/>
    <property type="match status" value="1"/>
</dbReference>
<name>A0A0M0G679_9BACI</name>
<dbReference type="InterPro" id="IPR036412">
    <property type="entry name" value="HAD-like_sf"/>
</dbReference>
<dbReference type="GO" id="GO:0016791">
    <property type="term" value="F:phosphatase activity"/>
    <property type="evidence" value="ECO:0007669"/>
    <property type="project" value="TreeGrafter"/>
</dbReference>
<organism evidence="1 2">
    <name type="scientific">Rossellomorea marisflavi</name>
    <dbReference type="NCBI Taxonomy" id="189381"/>
    <lineage>
        <taxon>Bacteria</taxon>
        <taxon>Bacillati</taxon>
        <taxon>Bacillota</taxon>
        <taxon>Bacilli</taxon>
        <taxon>Bacillales</taxon>
        <taxon>Bacillaceae</taxon>
        <taxon>Rossellomorea</taxon>
    </lineage>
</organism>
<sequence>MRVTDIKMIFFDIDGTLTHHEDGSIPSSTRDAIGELLDRGIRVVAATGRPLSMCAEIRDLGIETFITANGGYATHGDEVIFHSVLSTQTVEAVSSFAMECGHGLSFYTDSFSMNGIEDRRTMPALFETLGLKDYPPVVEKMGEKVFLMCLFAGDESMHLYHKRFPELTFRRWHPFILNVLETAVSKSIAMKKILDHFGLHPSEAMAFGDGGNDIDMLQLAGMGVAMGNAGAELKSVADFVTKPSGEDGVAFALRELGVISGVQCNS</sequence>
<dbReference type="SUPFAM" id="SSF56784">
    <property type="entry name" value="HAD-like"/>
    <property type="match status" value="1"/>
</dbReference>
<dbReference type="EMBL" id="LGUE01000004">
    <property type="protein sequence ID" value="KON85390.1"/>
    <property type="molecule type" value="Genomic_DNA"/>
</dbReference>
<gene>
    <name evidence="1" type="ORF">AF331_13900</name>
</gene>
<protein>
    <submittedName>
        <fullName evidence="1">HAD family hydrolase</fullName>
    </submittedName>
</protein>
<dbReference type="Pfam" id="PF08282">
    <property type="entry name" value="Hydrolase_3"/>
    <property type="match status" value="1"/>
</dbReference>
<dbReference type="InterPro" id="IPR023214">
    <property type="entry name" value="HAD_sf"/>
</dbReference>
<keyword evidence="1" id="KW-0378">Hydrolase</keyword>
<evidence type="ECO:0000313" key="2">
    <source>
        <dbReference type="Proteomes" id="UP000037405"/>
    </source>
</evidence>
<dbReference type="STRING" id="189381.GCA_900166615_01143"/>
<dbReference type="PANTHER" id="PTHR10000:SF25">
    <property type="entry name" value="PHOSPHATASE YKRA-RELATED"/>
    <property type="match status" value="1"/>
</dbReference>
<dbReference type="SFLD" id="SFLDS00003">
    <property type="entry name" value="Haloacid_Dehalogenase"/>
    <property type="match status" value="1"/>
</dbReference>